<feature type="region of interest" description="Disordered" evidence="1">
    <location>
        <begin position="1"/>
        <end position="26"/>
    </location>
</feature>
<evidence type="ECO:0000313" key="4">
    <source>
        <dbReference type="Proteomes" id="UP000630097"/>
    </source>
</evidence>
<feature type="compositionally biased region" description="Low complexity" evidence="1">
    <location>
        <begin position="1"/>
        <end position="22"/>
    </location>
</feature>
<evidence type="ECO:0000259" key="2">
    <source>
        <dbReference type="Pfam" id="PF20530"/>
    </source>
</evidence>
<accession>A0A8J3PY42</accession>
<organism evidence="3 4">
    <name type="scientific">Planotetraspora kaengkrachanensis</name>
    <dbReference type="NCBI Taxonomy" id="575193"/>
    <lineage>
        <taxon>Bacteria</taxon>
        <taxon>Bacillati</taxon>
        <taxon>Actinomycetota</taxon>
        <taxon>Actinomycetes</taxon>
        <taxon>Streptosporangiales</taxon>
        <taxon>Streptosporangiaceae</taxon>
        <taxon>Planotetraspora</taxon>
    </lineage>
</organism>
<dbReference type="Pfam" id="PF20530">
    <property type="entry name" value="DUF6745"/>
    <property type="match status" value="1"/>
</dbReference>
<proteinExistence type="predicted"/>
<evidence type="ECO:0000256" key="1">
    <source>
        <dbReference type="SAM" id="MobiDB-lite"/>
    </source>
</evidence>
<dbReference type="RefSeq" id="WP_203886553.1">
    <property type="nucleotide sequence ID" value="NZ_BAABHH010000026.1"/>
</dbReference>
<name>A0A8J3PY42_9ACTN</name>
<feature type="domain" description="DUF6745" evidence="2">
    <location>
        <begin position="203"/>
        <end position="418"/>
    </location>
</feature>
<comment type="caution">
    <text evidence="3">The sequence shown here is derived from an EMBL/GenBank/DDBJ whole genome shotgun (WGS) entry which is preliminary data.</text>
</comment>
<dbReference type="InterPro" id="IPR046633">
    <property type="entry name" value="DUF6745"/>
</dbReference>
<evidence type="ECO:0000313" key="3">
    <source>
        <dbReference type="EMBL" id="GIG83229.1"/>
    </source>
</evidence>
<feature type="region of interest" description="Disordered" evidence="1">
    <location>
        <begin position="101"/>
        <end position="137"/>
    </location>
</feature>
<sequence>MTATLSSPPGPGTLPLGSDPGSWQETALATGPADRAAAEEGVRQAYWDAGLTMPERIVWLGSPLRGAVAALLLADPASAETLERAGLGGLAEEVLLQLEAPDSPTGPAVDPVAGRAPRPDDGPAVNSPADGATGAAGASVRTAIRTLPWERARAAVHASLGPAGWADAWAGSGGRLWQPVNRTVSDIRRRMAEMGGETAGELLRGATLDAVLGQHDAAWLCVFDPASGVRAGVAEAQRAALGGLAAVARTAGWWWPFERIALICERPMEAHRDEAGRLHRADGPAMSFPDGFALHAWHGMPVPDGFGATMASVDAERIRAEENAELRRVMLEHYGFERYLKESNASPMHRDETGTLWRLALPGDEDLVMVQVVNSTPEPDGSRRTYFLRVPPSTSRAREGVAWTFGVPEADYRPEKET</sequence>
<gene>
    <name evidence="3" type="ORF">Pka01_63560</name>
</gene>
<dbReference type="Proteomes" id="UP000630097">
    <property type="component" value="Unassembled WGS sequence"/>
</dbReference>
<reference evidence="3 4" key="1">
    <citation type="submission" date="2021-01" db="EMBL/GenBank/DDBJ databases">
        <title>Whole genome shotgun sequence of Planotetraspora kaengkrachanensis NBRC 104272.</title>
        <authorList>
            <person name="Komaki H."/>
            <person name="Tamura T."/>
        </authorList>
    </citation>
    <scope>NUCLEOTIDE SEQUENCE [LARGE SCALE GENOMIC DNA]</scope>
    <source>
        <strain evidence="3 4">NBRC 104272</strain>
    </source>
</reference>
<dbReference type="EMBL" id="BONV01000037">
    <property type="protein sequence ID" value="GIG83229.1"/>
    <property type="molecule type" value="Genomic_DNA"/>
</dbReference>
<dbReference type="AlphaFoldDB" id="A0A8J3PY42"/>
<protein>
    <recommendedName>
        <fullName evidence="2">DUF6745 domain-containing protein</fullName>
    </recommendedName>
</protein>
<keyword evidence="4" id="KW-1185">Reference proteome</keyword>